<keyword evidence="3" id="KW-1185">Reference proteome</keyword>
<evidence type="ECO:0000313" key="2">
    <source>
        <dbReference type="EMBL" id="KAJ7737669.1"/>
    </source>
</evidence>
<keyword evidence="1" id="KW-0812">Transmembrane</keyword>
<feature type="transmembrane region" description="Helical" evidence="1">
    <location>
        <begin position="73"/>
        <end position="90"/>
    </location>
</feature>
<accession>A0AAD7I9B7</accession>
<keyword evidence="1" id="KW-0472">Membrane</keyword>
<reference evidence="2" key="1">
    <citation type="submission" date="2023-03" db="EMBL/GenBank/DDBJ databases">
        <title>Massive genome expansion in bonnet fungi (Mycena s.s.) driven by repeated elements and novel gene families across ecological guilds.</title>
        <authorList>
            <consortium name="Lawrence Berkeley National Laboratory"/>
            <person name="Harder C.B."/>
            <person name="Miyauchi S."/>
            <person name="Viragh M."/>
            <person name="Kuo A."/>
            <person name="Thoen E."/>
            <person name="Andreopoulos B."/>
            <person name="Lu D."/>
            <person name="Skrede I."/>
            <person name="Drula E."/>
            <person name="Henrissat B."/>
            <person name="Morin E."/>
            <person name="Kohler A."/>
            <person name="Barry K."/>
            <person name="LaButti K."/>
            <person name="Morin E."/>
            <person name="Salamov A."/>
            <person name="Lipzen A."/>
            <person name="Mereny Z."/>
            <person name="Hegedus B."/>
            <person name="Baldrian P."/>
            <person name="Stursova M."/>
            <person name="Weitz H."/>
            <person name="Taylor A."/>
            <person name="Grigoriev I.V."/>
            <person name="Nagy L.G."/>
            <person name="Martin F."/>
            <person name="Kauserud H."/>
        </authorList>
    </citation>
    <scope>NUCLEOTIDE SEQUENCE</scope>
    <source>
        <strain evidence="2">CBHHK182m</strain>
    </source>
</reference>
<organism evidence="2 3">
    <name type="scientific">Mycena metata</name>
    <dbReference type="NCBI Taxonomy" id="1033252"/>
    <lineage>
        <taxon>Eukaryota</taxon>
        <taxon>Fungi</taxon>
        <taxon>Dikarya</taxon>
        <taxon>Basidiomycota</taxon>
        <taxon>Agaricomycotina</taxon>
        <taxon>Agaricomycetes</taxon>
        <taxon>Agaricomycetidae</taxon>
        <taxon>Agaricales</taxon>
        <taxon>Marasmiineae</taxon>
        <taxon>Mycenaceae</taxon>
        <taxon>Mycena</taxon>
    </lineage>
</organism>
<sequence length="128" mass="14833">MATRPSELGFLLASYHHLLARALPALLPTSRVSLSRPQSPWRPIFSPVCYFVPQFLAGTYWIQYATDARQHSIAYYVMLSLSTLITFYFFPQRALWLSYAVADPSRWRARRCESNRRCIIWTLLSAVS</sequence>
<name>A0AAD7I9B7_9AGAR</name>
<dbReference type="EMBL" id="JARKIB010000115">
    <property type="protein sequence ID" value="KAJ7737669.1"/>
    <property type="molecule type" value="Genomic_DNA"/>
</dbReference>
<keyword evidence="1" id="KW-1133">Transmembrane helix</keyword>
<comment type="caution">
    <text evidence="2">The sequence shown here is derived from an EMBL/GenBank/DDBJ whole genome shotgun (WGS) entry which is preliminary data.</text>
</comment>
<dbReference type="Proteomes" id="UP001215598">
    <property type="component" value="Unassembled WGS sequence"/>
</dbReference>
<dbReference type="AlphaFoldDB" id="A0AAD7I9B7"/>
<gene>
    <name evidence="2" type="ORF">B0H16DRAFT_1571394</name>
</gene>
<evidence type="ECO:0000256" key="1">
    <source>
        <dbReference type="SAM" id="Phobius"/>
    </source>
</evidence>
<evidence type="ECO:0000313" key="3">
    <source>
        <dbReference type="Proteomes" id="UP001215598"/>
    </source>
</evidence>
<proteinExistence type="predicted"/>
<feature type="transmembrane region" description="Helical" evidence="1">
    <location>
        <begin position="44"/>
        <end position="61"/>
    </location>
</feature>
<protein>
    <submittedName>
        <fullName evidence="2">Uncharacterized protein</fullName>
    </submittedName>
</protein>